<evidence type="ECO:0000313" key="1">
    <source>
        <dbReference type="EMBL" id="SVC59806.1"/>
    </source>
</evidence>
<proteinExistence type="predicted"/>
<reference evidence="1" key="1">
    <citation type="submission" date="2018-05" db="EMBL/GenBank/DDBJ databases">
        <authorList>
            <person name="Lanie J.A."/>
            <person name="Ng W.-L."/>
            <person name="Kazmierczak K.M."/>
            <person name="Andrzejewski T.M."/>
            <person name="Davidsen T.M."/>
            <person name="Wayne K.J."/>
            <person name="Tettelin H."/>
            <person name="Glass J.I."/>
            <person name="Rusch D."/>
            <person name="Podicherti R."/>
            <person name="Tsui H.-C.T."/>
            <person name="Winkler M.E."/>
        </authorList>
    </citation>
    <scope>NUCLEOTIDE SEQUENCE</scope>
</reference>
<accession>A0A382NFH2</accession>
<name>A0A382NFH2_9ZZZZ</name>
<protein>
    <submittedName>
        <fullName evidence="1">Uncharacterized protein</fullName>
    </submittedName>
</protein>
<gene>
    <name evidence="1" type="ORF">METZ01_LOCUS312660</name>
</gene>
<dbReference type="EMBL" id="UINC01100055">
    <property type="protein sequence ID" value="SVC59806.1"/>
    <property type="molecule type" value="Genomic_DNA"/>
</dbReference>
<dbReference type="AlphaFoldDB" id="A0A382NFH2"/>
<feature type="non-terminal residue" evidence="1">
    <location>
        <position position="66"/>
    </location>
</feature>
<organism evidence="1">
    <name type="scientific">marine metagenome</name>
    <dbReference type="NCBI Taxonomy" id="408172"/>
    <lineage>
        <taxon>unclassified sequences</taxon>
        <taxon>metagenomes</taxon>
        <taxon>ecological metagenomes</taxon>
    </lineage>
</organism>
<sequence>MDLNALYELLLPICRRFRHFDLEIMKSRYKRFMEIINIYRFCVTVVHYNTDSLVRMFIPGNRTSSC</sequence>